<accession>A0ACB0YLU5</accession>
<comment type="caution">
    <text evidence="1">The sequence shown here is derived from an EMBL/GenBank/DDBJ whole genome shotgun (WGS) entry which is preliminary data.</text>
</comment>
<gene>
    <name evidence="1" type="ORF">MENTE1834_LOCUS13886</name>
</gene>
<sequence length="52" mass="6355">MEESNKKINNIEEWIKKGEEIGEKDYDDFMEEMDKLDKRISQMLDKMNKNRS</sequence>
<name>A0ACB0YLU5_MELEN</name>
<evidence type="ECO:0000313" key="1">
    <source>
        <dbReference type="EMBL" id="CAK5052459.1"/>
    </source>
</evidence>
<organism evidence="1 2">
    <name type="scientific">Meloidogyne enterolobii</name>
    <name type="common">Root-knot nematode worm</name>
    <name type="synonym">Meloidogyne mayaguensis</name>
    <dbReference type="NCBI Taxonomy" id="390850"/>
    <lineage>
        <taxon>Eukaryota</taxon>
        <taxon>Metazoa</taxon>
        <taxon>Ecdysozoa</taxon>
        <taxon>Nematoda</taxon>
        <taxon>Chromadorea</taxon>
        <taxon>Rhabditida</taxon>
        <taxon>Tylenchina</taxon>
        <taxon>Tylenchomorpha</taxon>
        <taxon>Tylenchoidea</taxon>
        <taxon>Meloidogynidae</taxon>
        <taxon>Meloidogyninae</taxon>
        <taxon>Meloidogyne</taxon>
    </lineage>
</organism>
<protein>
    <submittedName>
        <fullName evidence="1">Uncharacterized protein</fullName>
    </submittedName>
</protein>
<keyword evidence="2" id="KW-1185">Reference proteome</keyword>
<proteinExistence type="predicted"/>
<dbReference type="EMBL" id="CAVMJV010000014">
    <property type="protein sequence ID" value="CAK5052459.1"/>
    <property type="molecule type" value="Genomic_DNA"/>
</dbReference>
<reference evidence="1" key="1">
    <citation type="submission" date="2023-11" db="EMBL/GenBank/DDBJ databases">
        <authorList>
            <person name="Poullet M."/>
        </authorList>
    </citation>
    <scope>NUCLEOTIDE SEQUENCE</scope>
    <source>
        <strain evidence="1">E1834</strain>
    </source>
</reference>
<dbReference type="Proteomes" id="UP001497535">
    <property type="component" value="Unassembled WGS sequence"/>
</dbReference>
<evidence type="ECO:0000313" key="2">
    <source>
        <dbReference type="Proteomes" id="UP001497535"/>
    </source>
</evidence>